<keyword evidence="3" id="KW-0805">Transcription regulation</keyword>
<evidence type="ECO:0000313" key="8">
    <source>
        <dbReference type="EMBL" id="PXF48385.1"/>
    </source>
</evidence>
<gene>
    <name evidence="8" type="ORF">BWQ96_01845</name>
</gene>
<evidence type="ECO:0000256" key="7">
    <source>
        <dbReference type="SAM" id="MobiDB-lite"/>
    </source>
</evidence>
<proteinExistence type="inferred from homology"/>
<organism evidence="8 9">
    <name type="scientific">Gracilariopsis chorda</name>
    <dbReference type="NCBI Taxonomy" id="448386"/>
    <lineage>
        <taxon>Eukaryota</taxon>
        <taxon>Rhodophyta</taxon>
        <taxon>Florideophyceae</taxon>
        <taxon>Rhodymeniophycidae</taxon>
        <taxon>Gracilariales</taxon>
        <taxon>Gracilariaceae</taxon>
        <taxon>Gracilariopsis</taxon>
    </lineage>
</organism>
<dbReference type="EMBL" id="NBIV01000014">
    <property type="protein sequence ID" value="PXF48385.1"/>
    <property type="molecule type" value="Genomic_DNA"/>
</dbReference>
<name>A0A2V3J202_9FLOR</name>
<dbReference type="PANTHER" id="PTHR13130">
    <property type="entry name" value="34 KDA TRANSCRIPTIONAL CO-ACTIVATOR-RELATED"/>
    <property type="match status" value="1"/>
</dbReference>
<comment type="similarity">
    <text evidence="2">Belongs to the Mediator complex subunit 27 family.</text>
</comment>
<comment type="caution">
    <text evidence="8">The sequence shown here is derived from an EMBL/GenBank/DDBJ whole genome shotgun (WGS) entry which is preliminary data.</text>
</comment>
<accession>A0A2V3J202</accession>
<dbReference type="Proteomes" id="UP000247409">
    <property type="component" value="Unassembled WGS sequence"/>
</dbReference>
<feature type="compositionally biased region" description="Polar residues" evidence="7">
    <location>
        <begin position="301"/>
        <end position="318"/>
    </location>
</feature>
<evidence type="ECO:0000256" key="1">
    <source>
        <dbReference type="ARBA" id="ARBA00004123"/>
    </source>
</evidence>
<dbReference type="AlphaFoldDB" id="A0A2V3J202"/>
<reference evidence="8 9" key="1">
    <citation type="journal article" date="2018" name="Mol. Biol. Evol.">
        <title>Analysis of the draft genome of the red seaweed Gracilariopsis chorda provides insights into genome size evolution in Rhodophyta.</title>
        <authorList>
            <person name="Lee J."/>
            <person name="Yang E.C."/>
            <person name="Graf L."/>
            <person name="Yang J.H."/>
            <person name="Qiu H."/>
            <person name="Zel Zion U."/>
            <person name="Chan C.X."/>
            <person name="Stephens T.G."/>
            <person name="Weber A.P.M."/>
            <person name="Boo G.H."/>
            <person name="Boo S.M."/>
            <person name="Kim K.M."/>
            <person name="Shin Y."/>
            <person name="Jung M."/>
            <person name="Lee S.J."/>
            <person name="Yim H.S."/>
            <person name="Lee J.H."/>
            <person name="Bhattacharya D."/>
            <person name="Yoon H.S."/>
        </authorList>
    </citation>
    <scope>NUCLEOTIDE SEQUENCE [LARGE SCALE GENOMIC DNA]</scope>
    <source>
        <strain evidence="8 9">SKKU-2015</strain>
        <tissue evidence="8">Whole body</tissue>
    </source>
</reference>
<evidence type="ECO:0000256" key="5">
    <source>
        <dbReference type="ARBA" id="ARBA00023242"/>
    </source>
</evidence>
<feature type="region of interest" description="Disordered" evidence="7">
    <location>
        <begin position="301"/>
        <end position="342"/>
    </location>
</feature>
<evidence type="ECO:0000256" key="2">
    <source>
        <dbReference type="ARBA" id="ARBA00008048"/>
    </source>
</evidence>
<evidence type="ECO:0000256" key="6">
    <source>
        <dbReference type="SAM" id="Coils"/>
    </source>
</evidence>
<evidence type="ECO:0000256" key="3">
    <source>
        <dbReference type="ARBA" id="ARBA00023015"/>
    </source>
</evidence>
<dbReference type="InterPro" id="IPR021627">
    <property type="entry name" value="Mediator_Med27"/>
</dbReference>
<feature type="coiled-coil region" evidence="6">
    <location>
        <begin position="8"/>
        <end position="65"/>
    </location>
</feature>
<dbReference type="OrthoDB" id="1868004at2759"/>
<feature type="compositionally biased region" description="Basic and acidic residues" evidence="7">
    <location>
        <begin position="329"/>
        <end position="342"/>
    </location>
</feature>
<keyword evidence="4" id="KW-0804">Transcription</keyword>
<evidence type="ECO:0000256" key="4">
    <source>
        <dbReference type="ARBA" id="ARBA00023163"/>
    </source>
</evidence>
<sequence>MASNNSVVAKTAANIDRVKQEINLFKAQITQIATPTAAPETRNAARELLNHVKASEINLEKAEAKVQRLRPIGRVLSRPTVPVPASERAKRALTILNAADPSLAHGRSVRQKTARPRYLTLAGKKPATPIREEDLPALLKRTSQLVSTNITILKTSAVTLDWRHIFSACIWFKEVPAPKDAQPKPGGKSPVYVVPEHIACFRTDENASRWSCSDHAVFNVMTERAQAAIRYFMAREETGEDAFVELILWLVKHHNIFSAKCDDRRLAFDASRGIFLPPCVHPFDGSGPARFTRGTIPVRNTSTQQSRLAHPSQQQSGTHAAAGHPSHLPRVDPRAHPPRPRE</sequence>
<dbReference type="GO" id="GO:0003713">
    <property type="term" value="F:transcription coactivator activity"/>
    <property type="evidence" value="ECO:0007669"/>
    <property type="project" value="TreeGrafter"/>
</dbReference>
<dbReference type="GO" id="GO:0006357">
    <property type="term" value="P:regulation of transcription by RNA polymerase II"/>
    <property type="evidence" value="ECO:0007669"/>
    <property type="project" value="TreeGrafter"/>
</dbReference>
<keyword evidence="6" id="KW-0175">Coiled coil</keyword>
<protein>
    <submittedName>
        <fullName evidence="8">Uncharacterized protein</fullName>
    </submittedName>
</protein>
<evidence type="ECO:0000313" key="9">
    <source>
        <dbReference type="Proteomes" id="UP000247409"/>
    </source>
</evidence>
<keyword evidence="5" id="KW-0539">Nucleus</keyword>
<dbReference type="Pfam" id="PF11571">
    <property type="entry name" value="Med27"/>
    <property type="match status" value="1"/>
</dbReference>
<keyword evidence="9" id="KW-1185">Reference proteome</keyword>
<comment type="subcellular location">
    <subcellularLocation>
        <location evidence="1">Nucleus</location>
    </subcellularLocation>
</comment>
<dbReference type="PANTHER" id="PTHR13130:SF4">
    <property type="entry name" value="MEDIATOR OF RNA POLYMERASE II TRANSCRIPTION SUBUNIT 27"/>
    <property type="match status" value="1"/>
</dbReference>
<dbReference type="GO" id="GO:0016592">
    <property type="term" value="C:mediator complex"/>
    <property type="evidence" value="ECO:0007669"/>
    <property type="project" value="InterPro"/>
</dbReference>